<sequence length="407" mass="46814">MSEQLQEFTTKSQSLVRRMTWLCRVIEGLPSVPSSTASAAVAAFQQVCQSVETCHETLLRGLETLARDRSSLDSTSESQERRTAYLQNWNADLDATENQQLIKDQELNEKEQRLSEKESQLAQSAEDRLAAFEQEKQKLQDVLQQRLDDLQKSLEADKKDFQERVIGQAVTDLAEKFGAAHISQQAAAEAAAQAQRLQGELQGELQSSKHENDALKSSMLELEGKVASQARTMTDLEQQLKQRDQKISDLKKEVARKRRRYSGSTDSEDQVPRPRVTVTYAKEDTSKHSVRCAQIYDFMKLYRPVVDPNGHLTEEYVVEQLLPSSMSDRHRRNLALFLRSDTPRQWYCFDMVRRRSHKSPEALIRDDKCSFHPEGCFRIFDGRHEGHERGVLLWKNTNPDDLEEEVW</sequence>
<feature type="compositionally biased region" description="Basic and acidic residues" evidence="2">
    <location>
        <begin position="238"/>
        <end position="253"/>
    </location>
</feature>
<evidence type="ECO:0000313" key="3">
    <source>
        <dbReference type="EMBL" id="KAK9419057.1"/>
    </source>
</evidence>
<keyword evidence="4" id="KW-1185">Reference proteome</keyword>
<protein>
    <submittedName>
        <fullName evidence="3">Uncharacterized protein</fullName>
    </submittedName>
</protein>
<dbReference type="EMBL" id="JARVKF010000331">
    <property type="protein sequence ID" value="KAK9419057.1"/>
    <property type="molecule type" value="Genomic_DNA"/>
</dbReference>
<dbReference type="Proteomes" id="UP001408356">
    <property type="component" value="Unassembled WGS sequence"/>
</dbReference>
<feature type="region of interest" description="Disordered" evidence="2">
    <location>
        <begin position="238"/>
        <end position="271"/>
    </location>
</feature>
<evidence type="ECO:0000256" key="1">
    <source>
        <dbReference type="SAM" id="Coils"/>
    </source>
</evidence>
<proteinExistence type="predicted"/>
<keyword evidence="1" id="KW-0175">Coiled coil</keyword>
<evidence type="ECO:0000313" key="4">
    <source>
        <dbReference type="Proteomes" id="UP001408356"/>
    </source>
</evidence>
<organism evidence="3 4">
    <name type="scientific">Seiridium unicorne</name>
    <dbReference type="NCBI Taxonomy" id="138068"/>
    <lineage>
        <taxon>Eukaryota</taxon>
        <taxon>Fungi</taxon>
        <taxon>Dikarya</taxon>
        <taxon>Ascomycota</taxon>
        <taxon>Pezizomycotina</taxon>
        <taxon>Sordariomycetes</taxon>
        <taxon>Xylariomycetidae</taxon>
        <taxon>Amphisphaeriales</taxon>
        <taxon>Sporocadaceae</taxon>
        <taxon>Seiridium</taxon>
    </lineage>
</organism>
<comment type="caution">
    <text evidence="3">The sequence shown here is derived from an EMBL/GenBank/DDBJ whole genome shotgun (WGS) entry which is preliminary data.</text>
</comment>
<evidence type="ECO:0000256" key="2">
    <source>
        <dbReference type="SAM" id="MobiDB-lite"/>
    </source>
</evidence>
<name>A0ABR2UWQ3_9PEZI</name>
<accession>A0ABR2UWQ3</accession>
<gene>
    <name evidence="3" type="ORF">SUNI508_07578</name>
</gene>
<feature type="coiled-coil region" evidence="1">
    <location>
        <begin position="107"/>
        <end position="160"/>
    </location>
</feature>
<reference evidence="3 4" key="1">
    <citation type="journal article" date="2024" name="J. Plant Pathol.">
        <title>Sequence and assembly of the genome of Seiridium unicorne, isolate CBS 538.82, causal agent of cypress canker disease.</title>
        <authorList>
            <person name="Scali E."/>
            <person name="Rocca G.D."/>
            <person name="Danti R."/>
            <person name="Garbelotto M."/>
            <person name="Barberini S."/>
            <person name="Baroncelli R."/>
            <person name="Emiliani G."/>
        </authorList>
    </citation>
    <scope>NUCLEOTIDE SEQUENCE [LARGE SCALE GENOMIC DNA]</scope>
    <source>
        <strain evidence="3 4">BM-138-508</strain>
    </source>
</reference>